<keyword evidence="1" id="KW-0812">Transmembrane</keyword>
<proteinExistence type="predicted"/>
<name>A0A7G7G7B0_9BACT</name>
<dbReference type="EMBL" id="CP055156">
    <property type="protein sequence ID" value="QNF33044.1"/>
    <property type="molecule type" value="Genomic_DNA"/>
</dbReference>
<feature type="transmembrane region" description="Helical" evidence="1">
    <location>
        <begin position="55"/>
        <end position="73"/>
    </location>
</feature>
<dbReference type="AlphaFoldDB" id="A0A7G7G7B0"/>
<evidence type="ECO:0008006" key="4">
    <source>
        <dbReference type="Google" id="ProtNLM"/>
    </source>
</evidence>
<keyword evidence="1" id="KW-0472">Membrane</keyword>
<dbReference type="Proteomes" id="UP000515237">
    <property type="component" value="Chromosome"/>
</dbReference>
<accession>A0A7G7G7B0</accession>
<reference evidence="2 3" key="1">
    <citation type="journal article" date="2018" name="Int. J. Syst. Evol. Microbiol.">
        <title>Adhaeribacter swui sp. nov., isolated from wet mud.</title>
        <authorList>
            <person name="Kim D.U."/>
            <person name="Kim K.W."/>
            <person name="Kang M.S."/>
            <person name="Kim J.Y."/>
            <person name="Jang J.H."/>
            <person name="Kim M.K."/>
        </authorList>
    </citation>
    <scope>NUCLEOTIDE SEQUENCE [LARGE SCALE GENOMIC DNA]</scope>
    <source>
        <strain evidence="2 3">KCTC 52873</strain>
    </source>
</reference>
<dbReference type="RefSeq" id="WP_185273869.1">
    <property type="nucleotide sequence ID" value="NZ_CP055156.1"/>
</dbReference>
<keyword evidence="1" id="KW-1133">Transmembrane helix</keyword>
<evidence type="ECO:0000313" key="3">
    <source>
        <dbReference type="Proteomes" id="UP000515237"/>
    </source>
</evidence>
<evidence type="ECO:0000256" key="1">
    <source>
        <dbReference type="SAM" id="Phobius"/>
    </source>
</evidence>
<organism evidence="2 3">
    <name type="scientific">Adhaeribacter swui</name>
    <dbReference type="NCBI Taxonomy" id="2086471"/>
    <lineage>
        <taxon>Bacteria</taxon>
        <taxon>Pseudomonadati</taxon>
        <taxon>Bacteroidota</taxon>
        <taxon>Cytophagia</taxon>
        <taxon>Cytophagales</taxon>
        <taxon>Hymenobacteraceae</taxon>
        <taxon>Adhaeribacter</taxon>
    </lineage>
</organism>
<dbReference type="KEGG" id="aswu:HUW51_09970"/>
<evidence type="ECO:0000313" key="2">
    <source>
        <dbReference type="EMBL" id="QNF33044.1"/>
    </source>
</evidence>
<protein>
    <recommendedName>
        <fullName evidence="4">Recombination associated protein RdgC</fullName>
    </recommendedName>
</protein>
<keyword evidence="3" id="KW-1185">Reference proteome</keyword>
<sequence length="89" mass="9992">MKDQQLEQLKIQPEDLSKTFENVMHVFQQGNTERLPDLLQDAGNLLMKASRKLSTTQLVLAVAVVAVGVIFVAKKIEDELEENDNQIGQ</sequence>
<gene>
    <name evidence="2" type="ORF">HUW51_09970</name>
</gene>